<dbReference type="Gene3D" id="3.30.540.10">
    <property type="entry name" value="Fructose-1,6-Bisphosphatase, subunit A, domain 1"/>
    <property type="match status" value="1"/>
</dbReference>
<dbReference type="PANTHER" id="PTHR30447">
    <property type="entry name" value="FRUCTOSE-1,6-BISPHOSPHATASE CLASS 2"/>
    <property type="match status" value="1"/>
</dbReference>
<evidence type="ECO:0000256" key="4">
    <source>
        <dbReference type="ARBA" id="ARBA00022723"/>
    </source>
</evidence>
<evidence type="ECO:0000256" key="6">
    <source>
        <dbReference type="ARBA" id="ARBA00023211"/>
    </source>
</evidence>
<reference evidence="9" key="1">
    <citation type="submission" date="2022-05" db="EMBL/GenBank/DDBJ databases">
        <title>Jatrophihabitans sp. SB3-54 whole genome sequence.</title>
        <authorList>
            <person name="Suh M.K."/>
            <person name="Eom M.K."/>
            <person name="Kim J.S."/>
            <person name="Kim H.S."/>
            <person name="Do H.E."/>
            <person name="Shin Y.K."/>
            <person name="Lee J.-S."/>
        </authorList>
    </citation>
    <scope>NUCLEOTIDE SEQUENCE</scope>
    <source>
        <strain evidence="9">SB3-54</strain>
    </source>
</reference>
<evidence type="ECO:0000256" key="8">
    <source>
        <dbReference type="PIRNR" id="PIRNR004532"/>
    </source>
</evidence>
<organism evidence="9 10">
    <name type="scientific">Jatrophihabitans cynanchi</name>
    <dbReference type="NCBI Taxonomy" id="2944128"/>
    <lineage>
        <taxon>Bacteria</taxon>
        <taxon>Bacillati</taxon>
        <taxon>Actinomycetota</taxon>
        <taxon>Actinomycetes</taxon>
        <taxon>Jatrophihabitantales</taxon>
        <taxon>Jatrophihabitantaceae</taxon>
        <taxon>Jatrophihabitans</taxon>
    </lineage>
</organism>
<comment type="pathway">
    <text evidence="2">Carbohydrate biosynthesis; gluconeogenesis.</text>
</comment>
<evidence type="ECO:0000256" key="2">
    <source>
        <dbReference type="ARBA" id="ARBA00004742"/>
    </source>
</evidence>
<dbReference type="Pfam" id="PF03320">
    <property type="entry name" value="FBPase_glpX"/>
    <property type="match status" value="1"/>
</dbReference>
<name>A0ABY7JU23_9ACTN</name>
<keyword evidence="6" id="KW-0464">Manganese</keyword>
<dbReference type="GO" id="GO:0042132">
    <property type="term" value="F:fructose 1,6-bisphosphate 1-phosphatase activity"/>
    <property type="evidence" value="ECO:0007669"/>
    <property type="project" value="UniProtKB-EC"/>
</dbReference>
<dbReference type="SUPFAM" id="SSF56655">
    <property type="entry name" value="Carbohydrate phosphatase"/>
    <property type="match status" value="1"/>
</dbReference>
<evidence type="ECO:0000256" key="1">
    <source>
        <dbReference type="ARBA" id="ARBA00001273"/>
    </source>
</evidence>
<dbReference type="NCBIfam" id="TIGR00330">
    <property type="entry name" value="glpX"/>
    <property type="match status" value="1"/>
</dbReference>
<keyword evidence="5 9" id="KW-0378">Hydrolase</keyword>
<evidence type="ECO:0000256" key="5">
    <source>
        <dbReference type="ARBA" id="ARBA00022801"/>
    </source>
</evidence>
<dbReference type="Proteomes" id="UP001164693">
    <property type="component" value="Chromosome"/>
</dbReference>
<sequence>MTDGPPPHPHVPQELAVAKQAPDRNLALELVRVTEAAAMAAGRWVGRGDKIGGDGSAVDAMRALIGTVSMRGVVVIGEGEKDHAPMLYNGEEVGDGTGALCDVAVDPIDGTTLMAKGMPGAIAVIAVAERGTMFDPSAVFYMEKIAAGTEAAAVIDITAPTAENIRRVAKAKNGHNEDVTVCILDRPRHQALVDEVRAAGARIKFISDGDVAGAIAAARPGTGVDLLLGIGGTPEGIIAAAALRCMGGAIQARLWPHDDDERQKAIDAGHDLDRVLLTEDLVSGNDIFFCATGITDGDLLRGVRYLADSVQTESIVMRSKSGTIRLVDSVHQLGKLRAYSAVDFDRN</sequence>
<dbReference type="InterPro" id="IPR004464">
    <property type="entry name" value="FBPase_class-2/SBPase"/>
</dbReference>
<comment type="catalytic activity">
    <reaction evidence="1">
        <text>beta-D-fructose 1,6-bisphosphate + H2O = beta-D-fructose 6-phosphate + phosphate</text>
        <dbReference type="Rhea" id="RHEA:11064"/>
        <dbReference type="ChEBI" id="CHEBI:15377"/>
        <dbReference type="ChEBI" id="CHEBI:32966"/>
        <dbReference type="ChEBI" id="CHEBI:43474"/>
        <dbReference type="ChEBI" id="CHEBI:57634"/>
        <dbReference type="EC" id="3.1.3.11"/>
    </reaction>
</comment>
<dbReference type="CDD" id="cd01516">
    <property type="entry name" value="FBPase_glpX"/>
    <property type="match status" value="1"/>
</dbReference>
<proteinExistence type="inferred from homology"/>
<gene>
    <name evidence="9" type="primary">glpX</name>
    <name evidence="9" type="ORF">M6B22_16095</name>
</gene>
<dbReference type="EMBL" id="CP097463">
    <property type="protein sequence ID" value="WAX56048.1"/>
    <property type="molecule type" value="Genomic_DNA"/>
</dbReference>
<dbReference type="Gene3D" id="3.40.190.90">
    <property type="match status" value="1"/>
</dbReference>
<accession>A0ABY7JU23</accession>
<protein>
    <recommendedName>
        <fullName evidence="8">Fructose-1,6-bisphosphatase</fullName>
    </recommendedName>
</protein>
<dbReference type="PIRSF" id="PIRSF004532">
    <property type="entry name" value="GlpX"/>
    <property type="match status" value="1"/>
</dbReference>
<dbReference type="RefSeq" id="WP_269442574.1">
    <property type="nucleotide sequence ID" value="NZ_CP097463.1"/>
</dbReference>
<evidence type="ECO:0000256" key="7">
    <source>
        <dbReference type="ARBA" id="ARBA00023277"/>
    </source>
</evidence>
<comment type="similarity">
    <text evidence="3 8">Belongs to the FBPase class 2 family.</text>
</comment>
<dbReference type="PANTHER" id="PTHR30447:SF0">
    <property type="entry name" value="FRUCTOSE-1,6-BISPHOSPHATASE 1 CLASS 2-RELATED"/>
    <property type="match status" value="1"/>
</dbReference>
<evidence type="ECO:0000313" key="9">
    <source>
        <dbReference type="EMBL" id="WAX56048.1"/>
    </source>
</evidence>
<evidence type="ECO:0000256" key="3">
    <source>
        <dbReference type="ARBA" id="ARBA00008989"/>
    </source>
</evidence>
<evidence type="ECO:0000313" key="10">
    <source>
        <dbReference type="Proteomes" id="UP001164693"/>
    </source>
</evidence>
<keyword evidence="4" id="KW-0479">Metal-binding</keyword>
<keyword evidence="7 8" id="KW-0119">Carbohydrate metabolism</keyword>
<keyword evidence="10" id="KW-1185">Reference proteome</keyword>